<accession>A0A2P2KFN7</accession>
<proteinExistence type="predicted"/>
<protein>
    <submittedName>
        <fullName evidence="1">Uncharacterized protein</fullName>
    </submittedName>
</protein>
<organism evidence="1">
    <name type="scientific">Rhizophora mucronata</name>
    <name type="common">Asiatic mangrove</name>
    <dbReference type="NCBI Taxonomy" id="61149"/>
    <lineage>
        <taxon>Eukaryota</taxon>
        <taxon>Viridiplantae</taxon>
        <taxon>Streptophyta</taxon>
        <taxon>Embryophyta</taxon>
        <taxon>Tracheophyta</taxon>
        <taxon>Spermatophyta</taxon>
        <taxon>Magnoliopsida</taxon>
        <taxon>eudicotyledons</taxon>
        <taxon>Gunneridae</taxon>
        <taxon>Pentapetalae</taxon>
        <taxon>rosids</taxon>
        <taxon>fabids</taxon>
        <taxon>Malpighiales</taxon>
        <taxon>Rhizophoraceae</taxon>
        <taxon>Rhizophora</taxon>
    </lineage>
</organism>
<sequence length="36" mass="4462">MLNKYLYARSYLYHKVGRRLSRTRNLWSNSCIAWLQ</sequence>
<reference evidence="1" key="1">
    <citation type="submission" date="2018-02" db="EMBL/GenBank/DDBJ databases">
        <title>Rhizophora mucronata_Transcriptome.</title>
        <authorList>
            <person name="Meera S.P."/>
            <person name="Sreeshan A."/>
            <person name="Augustine A."/>
        </authorList>
    </citation>
    <scope>NUCLEOTIDE SEQUENCE</scope>
    <source>
        <tissue evidence="1">Leaf</tissue>
    </source>
</reference>
<dbReference type="AlphaFoldDB" id="A0A2P2KFN7"/>
<evidence type="ECO:0000313" key="1">
    <source>
        <dbReference type="EMBL" id="MBX04549.1"/>
    </source>
</evidence>
<dbReference type="EMBL" id="GGEC01024065">
    <property type="protein sequence ID" value="MBX04549.1"/>
    <property type="molecule type" value="Transcribed_RNA"/>
</dbReference>
<name>A0A2P2KFN7_RHIMU</name>